<accession>A0A645D8S6</accession>
<sequence length="140" mass="14919">MNRSTSPGWTTAIIRSCDSLIRISSGDSVWSRSLTSFMFTHMPPSPAEASSEVAQDRPAAPKSWIEVTTPAAKSSRVHSISSFSMNGSPTCTAGRLPSPPSSKVSEARIEAPPMPSPPVRAPYMMTLLPTPVALANFRSS</sequence>
<gene>
    <name evidence="2" type="ORF">SDC9_132432</name>
</gene>
<dbReference type="EMBL" id="VSSQ01033685">
    <property type="protein sequence ID" value="MPM85353.1"/>
    <property type="molecule type" value="Genomic_DNA"/>
</dbReference>
<comment type="caution">
    <text evidence="2">The sequence shown here is derived from an EMBL/GenBank/DDBJ whole genome shotgun (WGS) entry which is preliminary data.</text>
</comment>
<evidence type="ECO:0000256" key="1">
    <source>
        <dbReference type="SAM" id="MobiDB-lite"/>
    </source>
</evidence>
<dbReference type="AlphaFoldDB" id="A0A645D8S6"/>
<feature type="compositionally biased region" description="Polar residues" evidence="1">
    <location>
        <begin position="78"/>
        <end position="91"/>
    </location>
</feature>
<proteinExistence type="predicted"/>
<evidence type="ECO:0000313" key="2">
    <source>
        <dbReference type="EMBL" id="MPM85353.1"/>
    </source>
</evidence>
<reference evidence="2" key="1">
    <citation type="submission" date="2019-08" db="EMBL/GenBank/DDBJ databases">
        <authorList>
            <person name="Kucharzyk K."/>
            <person name="Murdoch R.W."/>
            <person name="Higgins S."/>
            <person name="Loffler F."/>
        </authorList>
    </citation>
    <scope>NUCLEOTIDE SEQUENCE</scope>
</reference>
<organism evidence="2">
    <name type="scientific">bioreactor metagenome</name>
    <dbReference type="NCBI Taxonomy" id="1076179"/>
    <lineage>
        <taxon>unclassified sequences</taxon>
        <taxon>metagenomes</taxon>
        <taxon>ecological metagenomes</taxon>
    </lineage>
</organism>
<name>A0A645D8S6_9ZZZZ</name>
<protein>
    <submittedName>
        <fullName evidence="2">Uncharacterized protein</fullName>
    </submittedName>
</protein>
<feature type="region of interest" description="Disordered" evidence="1">
    <location>
        <begin position="78"/>
        <end position="121"/>
    </location>
</feature>